<dbReference type="AlphaFoldDB" id="D1AMY0"/>
<accession>D1AMY0</accession>
<dbReference type="GO" id="GO:0042597">
    <property type="term" value="C:periplasmic space"/>
    <property type="evidence" value="ECO:0007669"/>
    <property type="project" value="UniProtKB-SubCell"/>
</dbReference>
<evidence type="ECO:0000313" key="6">
    <source>
        <dbReference type="EMBL" id="ACZ07356.1"/>
    </source>
</evidence>
<keyword evidence="7" id="KW-1185">Reference proteome</keyword>
<evidence type="ECO:0000313" key="7">
    <source>
        <dbReference type="Proteomes" id="UP000000845"/>
    </source>
</evidence>
<dbReference type="NCBIfam" id="TIGR01728">
    <property type="entry name" value="SsuA_fam"/>
    <property type="match status" value="1"/>
</dbReference>
<dbReference type="Gene3D" id="3.40.190.10">
    <property type="entry name" value="Periplasmic binding protein-like II"/>
    <property type="match status" value="2"/>
</dbReference>
<dbReference type="GO" id="GO:0016020">
    <property type="term" value="C:membrane"/>
    <property type="evidence" value="ECO:0007669"/>
    <property type="project" value="InterPro"/>
</dbReference>
<dbReference type="Proteomes" id="UP000000845">
    <property type="component" value="Chromosome"/>
</dbReference>
<protein>
    <submittedName>
        <fullName evidence="6">NMT1/THI5 like domain protein</fullName>
    </submittedName>
</protein>
<proteinExistence type="inferred from homology"/>
<dbReference type="InterPro" id="IPR015168">
    <property type="entry name" value="SsuA/THI5"/>
</dbReference>
<comment type="subcellular location">
    <subcellularLocation>
        <location evidence="1">Periplasm</location>
    </subcellularLocation>
</comment>
<dbReference type="SUPFAM" id="SSF53850">
    <property type="entry name" value="Periplasmic binding protein-like II"/>
    <property type="match status" value="1"/>
</dbReference>
<keyword evidence="4" id="KW-0732">Signal</keyword>
<reference evidence="7" key="1">
    <citation type="submission" date="2009-09" db="EMBL/GenBank/DDBJ databases">
        <title>The complete chromosome of Sebaldella termitidis ATCC 33386.</title>
        <authorList>
            <consortium name="US DOE Joint Genome Institute (JGI-PGF)"/>
            <person name="Lucas S."/>
            <person name="Copeland A."/>
            <person name="Lapidus A."/>
            <person name="Glavina del Rio T."/>
            <person name="Dalin E."/>
            <person name="Tice H."/>
            <person name="Bruce D."/>
            <person name="Goodwin L."/>
            <person name="Pitluck S."/>
            <person name="Kyrpides N."/>
            <person name="Mavromatis K."/>
            <person name="Ivanova N."/>
            <person name="Mikhailova N."/>
            <person name="Sims D."/>
            <person name="Meincke L."/>
            <person name="Brettin T."/>
            <person name="Detter J.C."/>
            <person name="Han C."/>
            <person name="Larimer F."/>
            <person name="Land M."/>
            <person name="Hauser L."/>
            <person name="Markowitz V."/>
            <person name="Cheng J.F."/>
            <person name="Hugenholtz P."/>
            <person name="Woyke T."/>
            <person name="Wu D."/>
            <person name="Eisen J.A."/>
        </authorList>
    </citation>
    <scope>NUCLEOTIDE SEQUENCE [LARGE SCALE GENOMIC DNA]</scope>
    <source>
        <strain evidence="7">ATCC 33386 / NCTC 11300</strain>
    </source>
</reference>
<name>D1AMY0_SEBTE</name>
<dbReference type="Pfam" id="PF09084">
    <property type="entry name" value="NMT1"/>
    <property type="match status" value="1"/>
</dbReference>
<comment type="similarity">
    <text evidence="2">Belongs to the bacterial solute-binding protein SsuA/TauA family.</text>
</comment>
<feature type="domain" description="Solute-binding protein family 3/N-terminal" evidence="5">
    <location>
        <begin position="26"/>
        <end position="250"/>
    </location>
</feature>
<dbReference type="InterPro" id="IPR001638">
    <property type="entry name" value="Solute-binding_3/MltF_N"/>
</dbReference>
<reference evidence="6 7" key="2">
    <citation type="journal article" date="2010" name="Stand. Genomic Sci.">
        <title>Complete genome sequence of Sebaldella termitidis type strain (NCTC 11300).</title>
        <authorList>
            <person name="Harmon-Smith M."/>
            <person name="Celia L."/>
            <person name="Chertkov O."/>
            <person name="Lapidus A."/>
            <person name="Copeland A."/>
            <person name="Glavina Del Rio T."/>
            <person name="Nolan M."/>
            <person name="Lucas S."/>
            <person name="Tice H."/>
            <person name="Cheng J.F."/>
            <person name="Han C."/>
            <person name="Detter J.C."/>
            <person name="Bruce D."/>
            <person name="Goodwin L."/>
            <person name="Pitluck S."/>
            <person name="Pati A."/>
            <person name="Liolios K."/>
            <person name="Ivanova N."/>
            <person name="Mavromatis K."/>
            <person name="Mikhailova N."/>
            <person name="Chen A."/>
            <person name="Palaniappan K."/>
            <person name="Land M."/>
            <person name="Hauser L."/>
            <person name="Chang Y.J."/>
            <person name="Jeffries C.D."/>
            <person name="Brettin T."/>
            <person name="Goker M."/>
            <person name="Beck B."/>
            <person name="Bristow J."/>
            <person name="Eisen J.A."/>
            <person name="Markowitz V."/>
            <person name="Hugenholtz P."/>
            <person name="Kyrpides N.C."/>
            <person name="Klenk H.P."/>
            <person name="Chen F."/>
        </authorList>
    </citation>
    <scope>NUCLEOTIDE SEQUENCE [LARGE SCALE GENOMIC DNA]</scope>
    <source>
        <strain evidence="7">ATCC 33386 / NCTC 11300</strain>
    </source>
</reference>
<dbReference type="KEGG" id="str:Sterm_0481"/>
<dbReference type="SMART" id="SM00062">
    <property type="entry name" value="PBPb"/>
    <property type="match status" value="1"/>
</dbReference>
<sequence length="327" mass="36694">MKKIIFLIVIFNLFISCQKEKIEIKKVRIGFPGSVNVLDGVAGIAQQKKFIENELKNIGYEVEYINFSGNGPAVNEALIGGKIDVAIYAEVPGIILKSKGIDNSLYAIADNHINAGIIVKKGSTIKSVSDLKGKKIAFPKGTYIHRFVIEILKRNGLSENDVEFLQISSDAESALLGGSVDAVAFTETFTERLTRDKGLTEIIADTEKNPDLAGKSIFVGNNNYTKKNPEAIEAVLKGLKKGVDFIFENEDEAYRILAESHNMNVNTVRKIYDFNKDNINKRYMINITPEIIFQLEQCKEFLLENNLITKDFSIEEWSDKSFYDKVF</sequence>
<dbReference type="HOGENOM" id="CLU_028871_12_2_0"/>
<dbReference type="EMBL" id="CP001739">
    <property type="protein sequence ID" value="ACZ07356.1"/>
    <property type="molecule type" value="Genomic_DNA"/>
</dbReference>
<evidence type="ECO:0000256" key="3">
    <source>
        <dbReference type="ARBA" id="ARBA00022448"/>
    </source>
</evidence>
<gene>
    <name evidence="6" type="ordered locus">Sterm_0481</name>
</gene>
<evidence type="ECO:0000259" key="5">
    <source>
        <dbReference type="SMART" id="SM00062"/>
    </source>
</evidence>
<dbReference type="InterPro" id="IPR010067">
    <property type="entry name" value="ABC_SsuA_sub-bd"/>
</dbReference>
<dbReference type="STRING" id="526218.Sterm_0481"/>
<dbReference type="GO" id="GO:0042626">
    <property type="term" value="F:ATPase-coupled transmembrane transporter activity"/>
    <property type="evidence" value="ECO:0007669"/>
    <property type="project" value="InterPro"/>
</dbReference>
<dbReference type="RefSeq" id="WP_012859954.1">
    <property type="nucleotide sequence ID" value="NC_013517.1"/>
</dbReference>
<evidence type="ECO:0000256" key="4">
    <source>
        <dbReference type="ARBA" id="ARBA00022729"/>
    </source>
</evidence>
<dbReference type="PANTHER" id="PTHR30024">
    <property type="entry name" value="ALIPHATIC SULFONATES-BINDING PROTEIN-RELATED"/>
    <property type="match status" value="1"/>
</dbReference>
<dbReference type="PANTHER" id="PTHR30024:SF42">
    <property type="entry name" value="ALIPHATIC SULFONATES-BINDING PROTEIN-RELATED"/>
    <property type="match status" value="1"/>
</dbReference>
<dbReference type="eggNOG" id="COG0715">
    <property type="taxonomic scope" value="Bacteria"/>
</dbReference>
<dbReference type="PROSITE" id="PS51257">
    <property type="entry name" value="PROKAR_LIPOPROTEIN"/>
    <property type="match status" value="1"/>
</dbReference>
<evidence type="ECO:0000256" key="1">
    <source>
        <dbReference type="ARBA" id="ARBA00004418"/>
    </source>
</evidence>
<organism evidence="6 7">
    <name type="scientific">Sebaldella termitidis (strain ATCC 33386 / NCTC 11300)</name>
    <dbReference type="NCBI Taxonomy" id="526218"/>
    <lineage>
        <taxon>Bacteria</taxon>
        <taxon>Fusobacteriati</taxon>
        <taxon>Fusobacteriota</taxon>
        <taxon>Fusobacteriia</taxon>
        <taxon>Fusobacteriales</taxon>
        <taxon>Leptotrichiaceae</taxon>
        <taxon>Sebaldella</taxon>
    </lineage>
</organism>
<keyword evidence="3" id="KW-0813">Transport</keyword>
<evidence type="ECO:0000256" key="2">
    <source>
        <dbReference type="ARBA" id="ARBA00010742"/>
    </source>
</evidence>